<dbReference type="Pfam" id="PF00884">
    <property type="entry name" value="Sulfatase"/>
    <property type="match status" value="1"/>
</dbReference>
<dbReference type="Gene3D" id="3.30.1120.10">
    <property type="match status" value="1"/>
</dbReference>
<reference evidence="9" key="2">
    <citation type="submission" date="2025-08" db="UniProtKB">
        <authorList>
            <consortium name="Ensembl"/>
        </authorList>
    </citation>
    <scope>IDENTIFICATION</scope>
</reference>
<dbReference type="InterPro" id="IPR024607">
    <property type="entry name" value="Sulfatase_CS"/>
</dbReference>
<dbReference type="GO" id="GO:0005783">
    <property type="term" value="C:endoplasmic reticulum"/>
    <property type="evidence" value="ECO:0007669"/>
    <property type="project" value="UniProtKB-ARBA"/>
</dbReference>
<dbReference type="GeneTree" id="ENSGT00940000161153"/>
<dbReference type="PANTHER" id="PTHR42693">
    <property type="entry name" value="ARYLSULFATASE FAMILY MEMBER"/>
    <property type="match status" value="1"/>
</dbReference>
<keyword evidence="6" id="KW-0812">Transmembrane</keyword>
<dbReference type="Ensembl" id="ENSSFOT00015037106.2">
    <property type="protein sequence ID" value="ENSSFOP00015036711.2"/>
    <property type="gene ID" value="ENSSFOG00015023345.2"/>
</dbReference>
<dbReference type="InterPro" id="IPR017850">
    <property type="entry name" value="Alkaline_phosphatase_core_sf"/>
</dbReference>
<keyword evidence="3" id="KW-0479">Metal-binding</keyword>
<accession>A0A8C9SIM6</accession>
<comment type="cofactor">
    <cofactor evidence="1">
        <name>Ca(2+)</name>
        <dbReference type="ChEBI" id="CHEBI:29108"/>
    </cofactor>
</comment>
<feature type="transmembrane region" description="Helical" evidence="6">
    <location>
        <begin position="212"/>
        <end position="233"/>
    </location>
</feature>
<dbReference type="PROSITE" id="PS00523">
    <property type="entry name" value="SULFATASE_1"/>
    <property type="match status" value="1"/>
</dbReference>
<keyword evidence="4" id="KW-0378">Hydrolase</keyword>
<dbReference type="GO" id="GO:0004773">
    <property type="term" value="F:steryl-sulfatase activity"/>
    <property type="evidence" value="ECO:0007669"/>
    <property type="project" value="Ensembl"/>
</dbReference>
<evidence type="ECO:0000256" key="6">
    <source>
        <dbReference type="SAM" id="Phobius"/>
    </source>
</evidence>
<evidence type="ECO:0000313" key="10">
    <source>
        <dbReference type="Proteomes" id="UP000694397"/>
    </source>
</evidence>
<dbReference type="RefSeq" id="XP_018600197.1">
    <property type="nucleotide sequence ID" value="XM_018744681.2"/>
</dbReference>
<dbReference type="PROSITE" id="PS51257">
    <property type="entry name" value="PROKAR_LIPOPROTEIN"/>
    <property type="match status" value="1"/>
</dbReference>
<sequence length="572" mass="63791">MKFLWILCASHLFTAACRVSRGGKPPNFVFFVIDDLGIGDLGCFGNTTMRTPAMDKLAAEGVKLTQHIAAAPLCTPSRAAFLTGRYPIRSGMAGRTILGVFIIAASSGGLPTEEVTFAKLAKQHGYSTALIGKWHLGLNCERNDDLCHHPHSHGFDHFYGIPITHLRDCLPGHGTIFINIFVHLPYGHLWIWVATALVLHALGVIAVSRKAVLAAAFLAVVLLACLLLFVLTFPDLNCFLMRNGEVVEQPYTSENLTQKMTREAVQFLERNAGRPFLLFFSFIQVHTALFASPAFKGRSKHGLYGDAVEEVDWSVGKIIETLDRLKLSDDTLVYVTSDNGPHLEEVSDGEMYGGFSGIYRAGKSTNWEGGIRVPAIARWPGVIPANKQIDEPTSNMDLFPTVVKLVGAATPEDREIDGRDLMPLLLGQVERSEHEFMFHYCNAHLNAVRWHPANSTSIWKMFFFTPNFYPENSTGCFHTHICFCTKEYVTYHDPPLLFDLSKDPSESNPLNPENEPLYKDVLRSIREAVARHSLTLTNVPNQLSLVNVVWNPWLQPCCSSPFQLCRCEKDQM</sequence>
<evidence type="ECO:0000256" key="7">
    <source>
        <dbReference type="SAM" id="SignalP"/>
    </source>
</evidence>
<dbReference type="CDD" id="cd16159">
    <property type="entry name" value="ES"/>
    <property type="match status" value="1"/>
</dbReference>
<dbReference type="OrthoDB" id="103349at2759"/>
<feature type="signal peptide" evidence="7">
    <location>
        <begin position="1"/>
        <end position="22"/>
    </location>
</feature>
<dbReference type="FunFam" id="3.30.1120.10:FF:000001">
    <property type="entry name" value="Arylsulfatase E"/>
    <property type="match status" value="1"/>
</dbReference>
<protein>
    <submittedName>
        <fullName evidence="9">Steroid sulfatase</fullName>
    </submittedName>
</protein>
<dbReference type="CTD" id="412"/>
<dbReference type="GO" id="GO:0004065">
    <property type="term" value="F:arylsulfatase activity"/>
    <property type="evidence" value="ECO:0007669"/>
    <property type="project" value="TreeGrafter"/>
</dbReference>
<evidence type="ECO:0000256" key="3">
    <source>
        <dbReference type="ARBA" id="ARBA00022723"/>
    </source>
</evidence>
<dbReference type="KEGG" id="sfm:108929856"/>
<dbReference type="InterPro" id="IPR000917">
    <property type="entry name" value="Sulfatase_N"/>
</dbReference>
<reference evidence="9" key="3">
    <citation type="submission" date="2025-09" db="UniProtKB">
        <authorList>
            <consortium name="Ensembl"/>
        </authorList>
    </citation>
    <scope>IDENTIFICATION</scope>
</reference>
<dbReference type="AlphaFoldDB" id="A0A8C9SIM6"/>
<dbReference type="InterPro" id="IPR050738">
    <property type="entry name" value="Sulfatase"/>
</dbReference>
<keyword evidence="6" id="KW-0472">Membrane</keyword>
<proteinExistence type="inferred from homology"/>
<dbReference type="SUPFAM" id="SSF53649">
    <property type="entry name" value="Alkaline phosphatase-like"/>
    <property type="match status" value="1"/>
</dbReference>
<dbReference type="Gene3D" id="1.10.287.550">
    <property type="entry name" value="Helix hairpin bin"/>
    <property type="match status" value="1"/>
</dbReference>
<keyword evidence="5" id="KW-0106">Calcium</keyword>
<feature type="transmembrane region" description="Helical" evidence="6">
    <location>
        <begin position="189"/>
        <end position="207"/>
    </location>
</feature>
<feature type="chain" id="PRO_5034913854" evidence="7">
    <location>
        <begin position="23"/>
        <end position="572"/>
    </location>
</feature>
<evidence type="ECO:0000256" key="4">
    <source>
        <dbReference type="ARBA" id="ARBA00022801"/>
    </source>
</evidence>
<reference evidence="9 10" key="1">
    <citation type="submission" date="2019-04" db="EMBL/GenBank/DDBJ databases">
        <authorList>
            <consortium name="Wellcome Sanger Institute Data Sharing"/>
        </authorList>
    </citation>
    <scope>NUCLEOTIDE SEQUENCE [LARGE SCALE GENOMIC DNA]</scope>
</reference>
<evidence type="ECO:0000256" key="1">
    <source>
        <dbReference type="ARBA" id="ARBA00001913"/>
    </source>
</evidence>
<dbReference type="GeneID" id="108929856"/>
<gene>
    <name evidence="9" type="primary">STS</name>
    <name evidence="9" type="synonym">sts</name>
</gene>
<keyword evidence="7" id="KW-0732">Signal</keyword>
<dbReference type="Proteomes" id="UP000694397">
    <property type="component" value="Chromosome 12"/>
</dbReference>
<keyword evidence="6" id="KW-1133">Transmembrane helix</keyword>
<dbReference type="GO" id="GO:0046872">
    <property type="term" value="F:metal ion binding"/>
    <property type="evidence" value="ECO:0007669"/>
    <property type="project" value="UniProtKB-KW"/>
</dbReference>
<dbReference type="Pfam" id="PF14707">
    <property type="entry name" value="Sulfatase_C"/>
    <property type="match status" value="1"/>
</dbReference>
<evidence type="ECO:0000313" key="9">
    <source>
        <dbReference type="Ensembl" id="ENSSFOP00015036711.2"/>
    </source>
</evidence>
<dbReference type="Gene3D" id="3.40.720.10">
    <property type="entry name" value="Alkaline Phosphatase, subunit A"/>
    <property type="match status" value="1"/>
</dbReference>
<dbReference type="PROSITE" id="PS00149">
    <property type="entry name" value="SULFATASE_2"/>
    <property type="match status" value="1"/>
</dbReference>
<evidence type="ECO:0000259" key="8">
    <source>
        <dbReference type="Pfam" id="PF00884"/>
    </source>
</evidence>
<evidence type="ECO:0000256" key="5">
    <source>
        <dbReference type="ARBA" id="ARBA00022837"/>
    </source>
</evidence>
<organism evidence="9 10">
    <name type="scientific">Scleropages formosus</name>
    <name type="common">Asian bonytongue</name>
    <name type="synonym">Osteoglossum formosum</name>
    <dbReference type="NCBI Taxonomy" id="113540"/>
    <lineage>
        <taxon>Eukaryota</taxon>
        <taxon>Metazoa</taxon>
        <taxon>Chordata</taxon>
        <taxon>Craniata</taxon>
        <taxon>Vertebrata</taxon>
        <taxon>Euteleostomi</taxon>
        <taxon>Actinopterygii</taxon>
        <taxon>Neopterygii</taxon>
        <taxon>Teleostei</taxon>
        <taxon>Osteoglossocephala</taxon>
        <taxon>Osteoglossomorpha</taxon>
        <taxon>Osteoglossiformes</taxon>
        <taxon>Osteoglossidae</taxon>
        <taxon>Scleropages</taxon>
    </lineage>
</organism>
<evidence type="ECO:0000256" key="2">
    <source>
        <dbReference type="ARBA" id="ARBA00008779"/>
    </source>
</evidence>
<keyword evidence="10" id="KW-1185">Reference proteome</keyword>
<name>A0A8C9SIM6_SCLFO</name>
<dbReference type="RefSeq" id="XP_018600206.1">
    <property type="nucleotide sequence ID" value="XM_018744690.2"/>
</dbReference>
<dbReference type="PANTHER" id="PTHR42693:SF9">
    <property type="entry name" value="STERYL-SULFATASE"/>
    <property type="match status" value="1"/>
</dbReference>
<comment type="similarity">
    <text evidence="2">Belongs to the sulfatase family.</text>
</comment>
<feature type="domain" description="Sulfatase N-terminal" evidence="8">
    <location>
        <begin position="26"/>
        <end position="407"/>
    </location>
</feature>